<evidence type="ECO:0000313" key="1">
    <source>
        <dbReference type="EMBL" id="KAL0491838.1"/>
    </source>
</evidence>
<accession>A0AAW2ZPQ8</accession>
<sequence>MFEHIPEIEHTDLEPTSYLKDVREEGLSGKFIQELTEPEGDHKRTIISSETLKQGLIKNSAFKPVRVYYRQ</sequence>
<keyword evidence="2" id="KW-1185">Reference proteome</keyword>
<dbReference type="Proteomes" id="UP001431209">
    <property type="component" value="Unassembled WGS sequence"/>
</dbReference>
<dbReference type="AlphaFoldDB" id="A0AAW2ZPQ8"/>
<proteinExistence type="predicted"/>
<organism evidence="1 2">
    <name type="scientific">Acrasis kona</name>
    <dbReference type="NCBI Taxonomy" id="1008807"/>
    <lineage>
        <taxon>Eukaryota</taxon>
        <taxon>Discoba</taxon>
        <taxon>Heterolobosea</taxon>
        <taxon>Tetramitia</taxon>
        <taxon>Eutetramitia</taxon>
        <taxon>Acrasidae</taxon>
        <taxon>Acrasis</taxon>
    </lineage>
</organism>
<comment type="caution">
    <text evidence="1">The sequence shown here is derived from an EMBL/GenBank/DDBJ whole genome shotgun (WGS) entry which is preliminary data.</text>
</comment>
<dbReference type="EMBL" id="JAOPGA020001869">
    <property type="protein sequence ID" value="KAL0491838.1"/>
    <property type="molecule type" value="Genomic_DNA"/>
</dbReference>
<protein>
    <submittedName>
        <fullName evidence="1">Uncharacterized protein</fullName>
    </submittedName>
</protein>
<name>A0AAW2ZPQ8_9EUKA</name>
<evidence type="ECO:0000313" key="2">
    <source>
        <dbReference type="Proteomes" id="UP001431209"/>
    </source>
</evidence>
<reference evidence="1 2" key="1">
    <citation type="submission" date="2024-03" db="EMBL/GenBank/DDBJ databases">
        <title>The Acrasis kona genome and developmental transcriptomes reveal deep origins of eukaryotic multicellular pathways.</title>
        <authorList>
            <person name="Sheikh S."/>
            <person name="Fu C.-J."/>
            <person name="Brown M.W."/>
            <person name="Baldauf S.L."/>
        </authorList>
    </citation>
    <scope>NUCLEOTIDE SEQUENCE [LARGE SCALE GENOMIC DNA]</scope>
    <source>
        <strain evidence="1 2">ATCC MYA-3509</strain>
    </source>
</reference>
<gene>
    <name evidence="1" type="ORF">AKO1_000507</name>
</gene>